<feature type="domain" description="Mechanosensitive ion channel MscS" evidence="7">
    <location>
        <begin position="518"/>
        <end position="583"/>
    </location>
</feature>
<name>A0ABN6L691_9BACT</name>
<dbReference type="Gene3D" id="1.10.287.1260">
    <property type="match status" value="1"/>
</dbReference>
<dbReference type="Proteomes" id="UP001354989">
    <property type="component" value="Chromosome"/>
</dbReference>
<dbReference type="PROSITE" id="PS01246">
    <property type="entry name" value="UPF0003"/>
    <property type="match status" value="1"/>
</dbReference>
<evidence type="ECO:0000256" key="5">
    <source>
        <dbReference type="ARBA" id="ARBA00023136"/>
    </source>
</evidence>
<organism evidence="8 9">
    <name type="scientific">Persicobacter psychrovividus</name>
    <dbReference type="NCBI Taxonomy" id="387638"/>
    <lineage>
        <taxon>Bacteria</taxon>
        <taxon>Pseudomonadati</taxon>
        <taxon>Bacteroidota</taxon>
        <taxon>Cytophagia</taxon>
        <taxon>Cytophagales</taxon>
        <taxon>Persicobacteraceae</taxon>
        <taxon>Persicobacter</taxon>
    </lineage>
</organism>
<reference evidence="8 9" key="1">
    <citation type="submission" date="2021-12" db="EMBL/GenBank/DDBJ databases">
        <title>Genome sequencing of bacteria with rrn-lacking chromosome and rrn-plasmid.</title>
        <authorList>
            <person name="Anda M."/>
            <person name="Iwasaki W."/>
        </authorList>
    </citation>
    <scope>NUCLEOTIDE SEQUENCE [LARGE SCALE GENOMIC DNA]</scope>
    <source>
        <strain evidence="8 9">NBRC 101262</strain>
    </source>
</reference>
<evidence type="ECO:0000313" key="9">
    <source>
        <dbReference type="Proteomes" id="UP001354989"/>
    </source>
</evidence>
<evidence type="ECO:0000256" key="1">
    <source>
        <dbReference type="ARBA" id="ARBA00004141"/>
    </source>
</evidence>
<dbReference type="EMBL" id="AP025292">
    <property type="protein sequence ID" value="BDC98313.1"/>
    <property type="molecule type" value="Genomic_DNA"/>
</dbReference>
<dbReference type="RefSeq" id="WP_338397603.1">
    <property type="nucleotide sequence ID" value="NZ_AP025292.1"/>
</dbReference>
<keyword evidence="4 6" id="KW-1133">Transmembrane helix</keyword>
<dbReference type="PANTHER" id="PTHR30566:SF5">
    <property type="entry name" value="MECHANOSENSITIVE ION CHANNEL PROTEIN 1, MITOCHONDRIAL-RELATED"/>
    <property type="match status" value="1"/>
</dbReference>
<sequence>MKTSNFKYVTFEQFNKGLLLSLLLMFFLCVSAFSQSGKKQSFSTKTPQATISSHLYFLGKDHYQPSVAAYTIAGDDMQVQTKVGIAIQLKQIIGRLGGIDLKEVPDKRNYKDAFLGGEKKYQPFERFPEIYLEKIGSKWLYSKQTALSVPMLYDRLFPSQSYQEDESRLIDSLAVLDSLIRVADYRNDSIQKAKTPIVKTVPQKKVYTLPKQFNLKTPRGALSTIFYFLDADHYRPELSARVLEGDYSAEEKIDLAIKFKEIIDGMGLMINFKEISNDVNYTDTTTNDHRYLVHKRLPELYLEKEGTQWVLSDVSVAMIDDLHAGVYVFGKERIDGVAQKVQRYVGETAKDKLWGLERWQVALLILVMTFGVLIYIVPVAIFTFLVKTFLKQEEDHKYPLEIFAPVLGAIIFILFFHFLPAIELPLGMYSYLRFFVRVFYMILISTAIFRILDWWSSRSHKKQAQKRGLYPFLAMVMKIVTVIFVVLILLSEAGVNMTRLLTGLSIGGIALALAAQETIKNFFGSVMILLDQPFTVGQWISVDTYAGSVEEIGLRSTRIRTSDNSVVSIPNSKMADLTINNLGRREYRKFRTVLKVSQNAPLPQINAYISSLRSYFENHDGLRENPRVYLYDVTAYSYDVLIYIYLNVDDYNEELALRHELVHEVIRLSVENNLKLASAPQVSLPLEPPQ</sequence>
<keyword evidence="5 6" id="KW-0472">Membrane</keyword>
<dbReference type="InterPro" id="IPR010920">
    <property type="entry name" value="LSM_dom_sf"/>
</dbReference>
<feature type="transmembrane region" description="Helical" evidence="6">
    <location>
        <begin position="472"/>
        <end position="491"/>
    </location>
</feature>
<protein>
    <recommendedName>
        <fullName evidence="7">Mechanosensitive ion channel MscS domain-containing protein</fullName>
    </recommendedName>
</protein>
<dbReference type="Pfam" id="PF00924">
    <property type="entry name" value="MS_channel_2nd"/>
    <property type="match status" value="1"/>
</dbReference>
<feature type="transmembrane region" description="Helical" evidence="6">
    <location>
        <begin position="431"/>
        <end position="452"/>
    </location>
</feature>
<keyword evidence="3 6" id="KW-0812">Transmembrane</keyword>
<comment type="subcellular location">
    <subcellularLocation>
        <location evidence="1">Membrane</location>
        <topology evidence="1">Multi-pass membrane protein</topology>
    </subcellularLocation>
</comment>
<evidence type="ECO:0000256" key="6">
    <source>
        <dbReference type="SAM" id="Phobius"/>
    </source>
</evidence>
<dbReference type="InterPro" id="IPR006685">
    <property type="entry name" value="MscS_channel_2nd"/>
</dbReference>
<evidence type="ECO:0000256" key="4">
    <source>
        <dbReference type="ARBA" id="ARBA00022989"/>
    </source>
</evidence>
<comment type="similarity">
    <text evidence="2">Belongs to the MscS (TC 1.A.23) family.</text>
</comment>
<dbReference type="Gene3D" id="2.30.30.60">
    <property type="match status" value="1"/>
</dbReference>
<feature type="transmembrane region" description="Helical" evidence="6">
    <location>
        <begin position="398"/>
        <end position="419"/>
    </location>
</feature>
<dbReference type="InterPro" id="IPR023408">
    <property type="entry name" value="MscS_beta-dom_sf"/>
</dbReference>
<proteinExistence type="inferred from homology"/>
<gene>
    <name evidence="8" type="ORF">PEPS_05940</name>
</gene>
<dbReference type="SUPFAM" id="SSF50182">
    <property type="entry name" value="Sm-like ribonucleoproteins"/>
    <property type="match status" value="1"/>
</dbReference>
<keyword evidence="9" id="KW-1185">Reference proteome</keyword>
<accession>A0ABN6L691</accession>
<dbReference type="InterPro" id="IPR011014">
    <property type="entry name" value="MscS_channel_TM-2"/>
</dbReference>
<evidence type="ECO:0000256" key="3">
    <source>
        <dbReference type="ARBA" id="ARBA00022692"/>
    </source>
</evidence>
<dbReference type="InterPro" id="IPR006686">
    <property type="entry name" value="MscS_channel_CS"/>
</dbReference>
<dbReference type="PANTHER" id="PTHR30566">
    <property type="entry name" value="YNAI-RELATED MECHANOSENSITIVE ION CHANNEL"/>
    <property type="match status" value="1"/>
</dbReference>
<evidence type="ECO:0000256" key="2">
    <source>
        <dbReference type="ARBA" id="ARBA00008017"/>
    </source>
</evidence>
<feature type="transmembrane region" description="Helical" evidence="6">
    <location>
        <begin position="361"/>
        <end position="386"/>
    </location>
</feature>
<dbReference type="SUPFAM" id="SSF82861">
    <property type="entry name" value="Mechanosensitive channel protein MscS (YggB), transmembrane region"/>
    <property type="match status" value="1"/>
</dbReference>
<evidence type="ECO:0000259" key="7">
    <source>
        <dbReference type="Pfam" id="PF00924"/>
    </source>
</evidence>
<evidence type="ECO:0000313" key="8">
    <source>
        <dbReference type="EMBL" id="BDC98313.1"/>
    </source>
</evidence>